<dbReference type="Gene3D" id="3.20.20.190">
    <property type="entry name" value="Phosphatidylinositol (PI) phosphodiesterase"/>
    <property type="match status" value="1"/>
</dbReference>
<dbReference type="EC" id="3.1.4.46" evidence="3"/>
<name>M7PB27_9BACL</name>
<dbReference type="eggNOG" id="COG0584">
    <property type="taxonomic scope" value="Bacteria"/>
</dbReference>
<dbReference type="RefSeq" id="WP_008296417.1">
    <property type="nucleotide sequence ID" value="NZ_AOFT01000001.1"/>
</dbReference>
<dbReference type="GO" id="GO:0008889">
    <property type="term" value="F:glycerophosphodiester phosphodiesterase activity"/>
    <property type="evidence" value="ECO:0007669"/>
    <property type="project" value="UniProtKB-EC"/>
</dbReference>
<sequence>MNRRSLLLSAVLLFVLAACSPEKELLPATGSFSQAEPAPLPEDRFLTIAHRGASAYRPEHTLPAYILADEMGADYIELDLRMTKDGRLAVIHDQELQRITGGSGKVSDMSMDELKKVSAGVAFNEENPELAQASYEQLTIPELRDVLMRFGTSVNYYIELKDPPEGAGMEQAVISELEQYGITESSGQRQLPPVILQSFNKESLMRLHEMRPDIPLIQLYSFKENADLSSEELEQLRGYASGIGIPADSAHAGFIEKVKGRELDVHVFTVNEEQDIRRLIAIGADGVFTDRPDVSRRISLE</sequence>
<dbReference type="GO" id="GO:0006629">
    <property type="term" value="P:lipid metabolic process"/>
    <property type="evidence" value="ECO:0007669"/>
    <property type="project" value="InterPro"/>
</dbReference>
<keyword evidence="3" id="KW-0378">Hydrolase</keyword>
<protein>
    <submittedName>
        <fullName evidence="3">Glycerophosphoryl diester phosphodiesterase</fullName>
        <ecNumber evidence="3">3.1.4.46</ecNumber>
    </submittedName>
</protein>
<gene>
    <name evidence="3" type="primary">glpQ_1</name>
    <name evidence="3" type="ORF">C772_00012</name>
</gene>
<dbReference type="OrthoDB" id="384721at2"/>
<dbReference type="PROSITE" id="PS51704">
    <property type="entry name" value="GP_PDE"/>
    <property type="match status" value="1"/>
</dbReference>
<proteinExistence type="predicted"/>
<keyword evidence="1" id="KW-0732">Signal</keyword>
<dbReference type="STRING" id="1235279.C772_00012"/>
<feature type="domain" description="GP-PDE" evidence="2">
    <location>
        <begin position="45"/>
        <end position="299"/>
    </location>
</feature>
<evidence type="ECO:0000256" key="1">
    <source>
        <dbReference type="SAM" id="SignalP"/>
    </source>
</evidence>
<feature type="signal peptide" evidence="1">
    <location>
        <begin position="1"/>
        <end position="20"/>
    </location>
</feature>
<accession>M7PB27</accession>
<evidence type="ECO:0000313" key="4">
    <source>
        <dbReference type="Proteomes" id="UP000011919"/>
    </source>
</evidence>
<comment type="caution">
    <text evidence="3">The sequence shown here is derived from an EMBL/GenBank/DDBJ whole genome shotgun (WGS) entry which is preliminary data.</text>
</comment>
<evidence type="ECO:0000313" key="3">
    <source>
        <dbReference type="EMBL" id="EMR07684.1"/>
    </source>
</evidence>
<dbReference type="EMBL" id="AOFT01000001">
    <property type="protein sequence ID" value="EMR07684.1"/>
    <property type="molecule type" value="Genomic_DNA"/>
</dbReference>
<reference evidence="3 4" key="1">
    <citation type="journal article" date="2013" name="Genome Announc.">
        <title>Draft Genome Sequence of Bhargavaea cecembensis Strain DSE10T, Isolated from a Deep-Sea Sediment Sample Collected at a Depth of 5,904 m from the Chagos-Laccadive Ridge System in the Indian Ocean.</title>
        <authorList>
            <person name="Shivaji S."/>
            <person name="Ara S."/>
            <person name="Begum Z."/>
            <person name="Ruth M."/>
            <person name="Singh A."/>
            <person name="Kumar Pinnaka A."/>
        </authorList>
    </citation>
    <scope>NUCLEOTIDE SEQUENCE [LARGE SCALE GENOMIC DNA]</scope>
    <source>
        <strain evidence="3 4">DSE10</strain>
    </source>
</reference>
<keyword evidence="4" id="KW-1185">Reference proteome</keyword>
<dbReference type="PROSITE" id="PS51257">
    <property type="entry name" value="PROKAR_LIPOPROTEIN"/>
    <property type="match status" value="1"/>
</dbReference>
<dbReference type="SUPFAM" id="SSF51695">
    <property type="entry name" value="PLC-like phosphodiesterases"/>
    <property type="match status" value="1"/>
</dbReference>
<dbReference type="InterPro" id="IPR017946">
    <property type="entry name" value="PLC-like_Pdiesterase_TIM-brl"/>
</dbReference>
<evidence type="ECO:0000259" key="2">
    <source>
        <dbReference type="PROSITE" id="PS51704"/>
    </source>
</evidence>
<dbReference type="AlphaFoldDB" id="M7PB27"/>
<dbReference type="PATRIC" id="fig|1235279.3.peg.13"/>
<dbReference type="InterPro" id="IPR030395">
    <property type="entry name" value="GP_PDE_dom"/>
</dbReference>
<dbReference type="PANTHER" id="PTHR46211">
    <property type="entry name" value="GLYCEROPHOSPHORYL DIESTER PHOSPHODIESTERASE"/>
    <property type="match status" value="1"/>
</dbReference>
<dbReference type="Pfam" id="PF03009">
    <property type="entry name" value="GDPD"/>
    <property type="match status" value="1"/>
</dbReference>
<feature type="chain" id="PRO_5039558790" evidence="1">
    <location>
        <begin position="21"/>
        <end position="301"/>
    </location>
</feature>
<organism evidence="3 4">
    <name type="scientific">Bhargavaea cecembensis DSE10</name>
    <dbReference type="NCBI Taxonomy" id="1235279"/>
    <lineage>
        <taxon>Bacteria</taxon>
        <taxon>Bacillati</taxon>
        <taxon>Bacillota</taxon>
        <taxon>Bacilli</taxon>
        <taxon>Bacillales</taxon>
        <taxon>Caryophanaceae</taxon>
        <taxon>Bhargavaea</taxon>
    </lineage>
</organism>
<dbReference type="PANTHER" id="PTHR46211:SF7">
    <property type="entry name" value="GLYCEROPHOSPHODIESTER PHOSPHODIESTERASE"/>
    <property type="match status" value="1"/>
</dbReference>
<dbReference type="Proteomes" id="UP000011919">
    <property type="component" value="Unassembled WGS sequence"/>
</dbReference>